<proteinExistence type="predicted"/>
<sequence length="224" mass="25298">MKCAGDTQIYTIGYVVIPGDTQIYTIVYVVIPGDTQIYTIVYVVIPGDTQIYTIVYVVIPGDTQIYTIVYVVIPGDTQISMYVVSSRDTQISMYVVSSGDTQITMYVNLDCPIPIVFNVPVLAPSPVTFLSVSSRHHYVREFSDYRRIHCACPSPKPKSWGRRDSRTWCIDQTLYSEPLSETQSDIKLGPPRPVKFSNLFVASQMFTFTYTLHIPDGQRRVIPT</sequence>
<keyword evidence="2" id="KW-1185">Reference proteome</keyword>
<dbReference type="EMBL" id="JAWDGP010002895">
    <property type="protein sequence ID" value="KAK3778682.1"/>
    <property type="molecule type" value="Genomic_DNA"/>
</dbReference>
<organism evidence="1 2">
    <name type="scientific">Elysia crispata</name>
    <name type="common">lettuce slug</name>
    <dbReference type="NCBI Taxonomy" id="231223"/>
    <lineage>
        <taxon>Eukaryota</taxon>
        <taxon>Metazoa</taxon>
        <taxon>Spiralia</taxon>
        <taxon>Lophotrochozoa</taxon>
        <taxon>Mollusca</taxon>
        <taxon>Gastropoda</taxon>
        <taxon>Heterobranchia</taxon>
        <taxon>Euthyneura</taxon>
        <taxon>Panpulmonata</taxon>
        <taxon>Sacoglossa</taxon>
        <taxon>Placobranchoidea</taxon>
        <taxon>Plakobranchidae</taxon>
        <taxon>Elysia</taxon>
    </lineage>
</organism>
<accession>A0AAE1DQ82</accession>
<reference evidence="1" key="1">
    <citation type="journal article" date="2023" name="G3 (Bethesda)">
        <title>A reference genome for the long-term kleptoplast-retaining sea slug Elysia crispata morphotype clarki.</title>
        <authorList>
            <person name="Eastman K.E."/>
            <person name="Pendleton A.L."/>
            <person name="Shaikh M.A."/>
            <person name="Suttiyut T."/>
            <person name="Ogas R."/>
            <person name="Tomko P."/>
            <person name="Gavelis G."/>
            <person name="Widhalm J.R."/>
            <person name="Wisecaver J.H."/>
        </authorList>
    </citation>
    <scope>NUCLEOTIDE SEQUENCE</scope>
    <source>
        <strain evidence="1">ECLA1</strain>
    </source>
</reference>
<dbReference type="Proteomes" id="UP001283361">
    <property type="component" value="Unassembled WGS sequence"/>
</dbReference>
<protein>
    <submittedName>
        <fullName evidence="1">Uncharacterized protein</fullName>
    </submittedName>
</protein>
<gene>
    <name evidence="1" type="ORF">RRG08_012955</name>
</gene>
<comment type="caution">
    <text evidence="1">The sequence shown here is derived from an EMBL/GenBank/DDBJ whole genome shotgun (WGS) entry which is preliminary data.</text>
</comment>
<name>A0AAE1DQ82_9GAST</name>
<evidence type="ECO:0000313" key="2">
    <source>
        <dbReference type="Proteomes" id="UP001283361"/>
    </source>
</evidence>
<evidence type="ECO:0000313" key="1">
    <source>
        <dbReference type="EMBL" id="KAK3778682.1"/>
    </source>
</evidence>
<dbReference type="AlphaFoldDB" id="A0AAE1DQ82"/>